<evidence type="ECO:0000256" key="2">
    <source>
        <dbReference type="ARBA" id="ARBA00023277"/>
    </source>
</evidence>
<dbReference type="SUPFAM" id="SSF51445">
    <property type="entry name" value="(Trans)glycosidases"/>
    <property type="match status" value="1"/>
</dbReference>
<dbReference type="Proteomes" id="UP000290289">
    <property type="component" value="Chromosome 17"/>
</dbReference>
<evidence type="ECO:0000313" key="5">
    <source>
        <dbReference type="EMBL" id="RXH68419.1"/>
    </source>
</evidence>
<dbReference type="PANTHER" id="PTHR31352">
    <property type="entry name" value="BETA-AMYLASE 1, CHLOROPLASTIC"/>
    <property type="match status" value="1"/>
</dbReference>
<dbReference type="PRINTS" id="PR00750">
    <property type="entry name" value="BETAAMYLASE"/>
</dbReference>
<keyword evidence="4" id="KW-0326">Glycosidase</keyword>
<comment type="caution">
    <text evidence="5">The sequence shown here is derived from an EMBL/GenBank/DDBJ whole genome shotgun (WGS) entry which is preliminary data.</text>
</comment>
<proteinExistence type="inferred from homology"/>
<dbReference type="InterPro" id="IPR017853">
    <property type="entry name" value="GH"/>
</dbReference>
<evidence type="ECO:0000256" key="3">
    <source>
        <dbReference type="ARBA" id="ARBA00023326"/>
    </source>
</evidence>
<keyword evidence="2 4" id="KW-0119">Carbohydrate metabolism</keyword>
<name>A0A498HBL3_MALDO</name>
<organism evidence="5 6">
    <name type="scientific">Malus domestica</name>
    <name type="common">Apple</name>
    <name type="synonym">Pyrus malus</name>
    <dbReference type="NCBI Taxonomy" id="3750"/>
    <lineage>
        <taxon>Eukaryota</taxon>
        <taxon>Viridiplantae</taxon>
        <taxon>Streptophyta</taxon>
        <taxon>Embryophyta</taxon>
        <taxon>Tracheophyta</taxon>
        <taxon>Spermatophyta</taxon>
        <taxon>Magnoliopsida</taxon>
        <taxon>eudicotyledons</taxon>
        <taxon>Gunneridae</taxon>
        <taxon>Pentapetalae</taxon>
        <taxon>rosids</taxon>
        <taxon>fabids</taxon>
        <taxon>Rosales</taxon>
        <taxon>Rosaceae</taxon>
        <taxon>Amygdaloideae</taxon>
        <taxon>Maleae</taxon>
        <taxon>Malus</taxon>
    </lineage>
</organism>
<comment type="similarity">
    <text evidence="1 4">Belongs to the glycosyl hydrolase 14 family.</text>
</comment>
<dbReference type="Pfam" id="PF01373">
    <property type="entry name" value="Glyco_hydro_14"/>
    <property type="match status" value="1"/>
</dbReference>
<dbReference type="EMBL" id="RDQH01000343">
    <property type="protein sequence ID" value="RXH68419.1"/>
    <property type="molecule type" value="Genomic_DNA"/>
</dbReference>
<dbReference type="EC" id="3.2.1.2" evidence="4"/>
<comment type="catalytic activity">
    <reaction evidence="4">
        <text>Hydrolysis of (1-&gt;4)-alpha-D-glucosidic linkages in polysaccharides so as to remove successive maltose units from the non-reducing ends of the chains.</text>
        <dbReference type="EC" id="3.2.1.2"/>
    </reaction>
</comment>
<keyword evidence="3 4" id="KW-0624">Polysaccharide degradation</keyword>
<dbReference type="GO" id="GO:0000272">
    <property type="term" value="P:polysaccharide catabolic process"/>
    <property type="evidence" value="ECO:0007669"/>
    <property type="project" value="UniProtKB-KW"/>
</dbReference>
<keyword evidence="4" id="KW-0378">Hydrolase</keyword>
<protein>
    <recommendedName>
        <fullName evidence="4">Beta-amylase</fullName>
        <ecNumber evidence="4">3.2.1.2</ecNumber>
    </recommendedName>
</protein>
<evidence type="ECO:0000256" key="4">
    <source>
        <dbReference type="RuleBase" id="RU000509"/>
    </source>
</evidence>
<gene>
    <name evidence="5" type="ORF">DVH24_030752</name>
</gene>
<dbReference type="STRING" id="3750.A0A498HBL3"/>
<dbReference type="GO" id="GO:0016161">
    <property type="term" value="F:beta-amylase activity"/>
    <property type="evidence" value="ECO:0007669"/>
    <property type="project" value="UniProtKB-EC"/>
</dbReference>
<dbReference type="PANTHER" id="PTHR31352:SF47">
    <property type="entry name" value="BETA-AMYLASE 7"/>
    <property type="match status" value="1"/>
</dbReference>
<dbReference type="AlphaFoldDB" id="A0A498HBL3"/>
<keyword evidence="6" id="KW-1185">Reference proteome</keyword>
<evidence type="ECO:0000313" key="6">
    <source>
        <dbReference type="Proteomes" id="UP000290289"/>
    </source>
</evidence>
<sequence>MQVYFDYTRSFGVEFHEFFEEGIKSEIEVGLGPCGELRYPYPERHGWKYPGIGEFQCYDRYLMKNLTQAAKARGHSFWARVPDSAGSYNSQPHETGFFRDGGDYDSYYGSFFLNWYSCVLIDHGDRVYES</sequence>
<dbReference type="InterPro" id="IPR001554">
    <property type="entry name" value="Glyco_hydro_14"/>
</dbReference>
<reference evidence="5 6" key="1">
    <citation type="submission" date="2018-10" db="EMBL/GenBank/DDBJ databases">
        <title>A high-quality apple genome assembly.</title>
        <authorList>
            <person name="Hu J."/>
        </authorList>
    </citation>
    <scope>NUCLEOTIDE SEQUENCE [LARGE SCALE GENOMIC DNA]</scope>
    <source>
        <strain evidence="6">cv. HFTH1</strain>
        <tissue evidence="5">Young leaf</tissue>
    </source>
</reference>
<evidence type="ECO:0000256" key="1">
    <source>
        <dbReference type="ARBA" id="ARBA00005652"/>
    </source>
</evidence>
<accession>A0A498HBL3</accession>
<dbReference type="Gene3D" id="3.20.20.80">
    <property type="entry name" value="Glycosidases"/>
    <property type="match status" value="1"/>
</dbReference>